<evidence type="ECO:0000259" key="2">
    <source>
        <dbReference type="SMART" id="SM01257"/>
    </source>
</evidence>
<evidence type="ECO:0000313" key="4">
    <source>
        <dbReference type="Proteomes" id="UP000034805"/>
    </source>
</evidence>
<dbReference type="InterPro" id="IPR029325">
    <property type="entry name" value="ITPR-bd"/>
</dbReference>
<dbReference type="PANTHER" id="PTHR17469">
    <property type="entry name" value="SPERM SPECIFIC ANTIGEN 2-RELATED"/>
    <property type="match status" value="1"/>
</dbReference>
<accession>A0A0P7V3V6</accession>
<evidence type="ECO:0000313" key="3">
    <source>
        <dbReference type="EMBL" id="KPP75868.1"/>
    </source>
</evidence>
<evidence type="ECO:0000256" key="1">
    <source>
        <dbReference type="SAM" id="MobiDB-lite"/>
    </source>
</evidence>
<proteinExistence type="predicted"/>
<feature type="region of interest" description="Disordered" evidence="1">
    <location>
        <begin position="378"/>
        <end position="418"/>
    </location>
</feature>
<dbReference type="GO" id="GO:0005102">
    <property type="term" value="F:signaling receptor binding"/>
    <property type="evidence" value="ECO:0007669"/>
    <property type="project" value="InterPro"/>
</dbReference>
<sequence length="496" mass="54090">MDCSPIILMETPSPTDRRQAWVRGSRHWLPLEEPDPQGSQRSLTSHTVHHGCSEGKIESWLRACGPRNKGQATSTPSQKLSVPLPHLGHSMASSGLSSMTSRTASSVTEVLQLYVEDAEDTLYQLGFGCDEPQVTARIPARFFSFPSQLRGINFRLFLESQLGRLHQEDPGLSLASRFRQVEVLTAMANAFYSLYSHVSRTPLQKLAPPDLSFSSSPVETKIGPRFFSHIRSEPKSPVERLKDTVSKMCLYTGPSLRSPDSVTSHTPLLRQCSLPDLPEAVFECAASEPSPGRDPRSNGPTSSVQRHCGLREEPVHVDLSIETLSHKSQAMGSENIVTGICPDGPGLSTSVSLHHPDFERQRSLCRITVTGWEEDVLSDGATRPAGGSTRVRGMETSPILGLQSNRSYLSPSKPPALGQALQSTQLANSFELEEVPSAGEEDPGQPESKQLKTLPLLTAVGRHRDLLIRGDSLQSDSSGYAEEDNPLPSSPKKDSC</sequence>
<organism evidence="3 4">
    <name type="scientific">Scleropages formosus</name>
    <name type="common">Asian bonytongue</name>
    <name type="synonym">Osteoglossum formosum</name>
    <dbReference type="NCBI Taxonomy" id="113540"/>
    <lineage>
        <taxon>Eukaryota</taxon>
        <taxon>Metazoa</taxon>
        <taxon>Chordata</taxon>
        <taxon>Craniata</taxon>
        <taxon>Vertebrata</taxon>
        <taxon>Euteleostomi</taxon>
        <taxon>Actinopterygii</taxon>
        <taxon>Neopterygii</taxon>
        <taxon>Teleostei</taxon>
        <taxon>Osteoglossocephala</taxon>
        <taxon>Osteoglossomorpha</taxon>
        <taxon>Osteoglossiformes</taxon>
        <taxon>Osteoglossidae</taxon>
        <taxon>Scleropages</taxon>
    </lineage>
</organism>
<feature type="region of interest" description="Disordered" evidence="1">
    <location>
        <begin position="434"/>
        <end position="454"/>
    </location>
</feature>
<feature type="domain" description="ITPR-interacting" evidence="2">
    <location>
        <begin position="85"/>
        <end position="249"/>
    </location>
</feature>
<dbReference type="EMBL" id="JARO02001302">
    <property type="protein sequence ID" value="KPP75868.1"/>
    <property type="molecule type" value="Genomic_DNA"/>
</dbReference>
<dbReference type="AlphaFoldDB" id="A0A0P7V3V6"/>
<gene>
    <name evidence="3" type="ORF">Z043_104841</name>
</gene>
<name>A0A0P7V3V6_SCLFO</name>
<feature type="compositionally biased region" description="Acidic residues" evidence="1">
    <location>
        <begin position="434"/>
        <end position="444"/>
    </location>
</feature>
<protein>
    <submittedName>
        <fullName evidence="3">Sperm-specific antigen 2-like</fullName>
    </submittedName>
</protein>
<comment type="caution">
    <text evidence="3">The sequence shown here is derived from an EMBL/GenBank/DDBJ whole genome shotgun (WGS) entry which is preliminary data.</text>
</comment>
<feature type="region of interest" description="Disordered" evidence="1">
    <location>
        <begin position="468"/>
        <end position="496"/>
    </location>
</feature>
<dbReference type="SMART" id="SM01257">
    <property type="entry name" value="KRAP_IP3R_bind"/>
    <property type="match status" value="1"/>
</dbReference>
<dbReference type="Pfam" id="PF14722">
    <property type="entry name" value="KRAP_IP3R_bind"/>
    <property type="match status" value="1"/>
</dbReference>
<feature type="region of interest" description="Disordered" evidence="1">
    <location>
        <begin position="285"/>
        <end position="307"/>
    </location>
</feature>
<dbReference type="InterPro" id="IPR043444">
    <property type="entry name" value="TESPA1-like"/>
</dbReference>
<dbReference type="PANTHER" id="PTHR17469:SF1">
    <property type="entry name" value="PROTEIN TESPA1"/>
    <property type="match status" value="1"/>
</dbReference>
<reference evidence="3 4" key="1">
    <citation type="submission" date="2015-08" db="EMBL/GenBank/DDBJ databases">
        <title>The genome of the Asian arowana (Scleropages formosus).</title>
        <authorList>
            <person name="Tan M.H."/>
            <person name="Gan H.M."/>
            <person name="Croft L.J."/>
            <person name="Austin C.M."/>
        </authorList>
    </citation>
    <scope>NUCLEOTIDE SEQUENCE [LARGE SCALE GENOMIC DNA]</scope>
    <source>
        <strain evidence="3">Aro1</strain>
    </source>
</reference>
<dbReference type="Proteomes" id="UP000034805">
    <property type="component" value="Unassembled WGS sequence"/>
</dbReference>